<sequence length="641" mass="62135">MSATGDTGATSGAGSASDSGAGSASGSGAGSTGGSGAGSTGGNGAGSAGGGGAGSAGGGGSGSVNVAPVAAVSTSSGAQAPVKLAVTFDGTGSADADGDALSFRWTLASRPAGSAAALDGSAGPTVNLTPDVPGDFVVTLVVNDGKVDSSATSSTVRAVNVAPVANAGLDHSLQVGDTGVLDGSASSDLNGDALTYKWSVIAGPSGSQLIGDTQGLAQFVPSVAGVYTLGLVVNDGALDSAQATVRLTAVAIGLNRAPTADAGIDQNVPLGTVVTLDGSASLDPDGNSITYAWTLDTKPANSTAAIVDASSPRPSLTPDQAGTYIASLVVTDSSSATSVADQVVVTVNPVNKNNAPVAVAGPAQNVLVGAIVELDGSGSSDADGDLLSYSWSITSKPAGSAAQLSFIDAYDPAPTFMADMPGVYVIGLVVGDGKTYSTQASVTVTAAPGNVAPVANAGDDVSTVVLNTVSLSGALSSDANAGDTLTYAWTLVSSPTGSAAVPGNTSNVTATLTPDVPGIYVVQLVVSDGTLSSVPDSVVVTAGAAGVNLAPVAKAGPRQRSAIGQTVTLDGSKSYDPNGTPVTYAWKFKSKPKKSTATLNGATTVAPTFVPDVRGNYVVQLVVSDGQFTSVASSVMIQVRR</sequence>
<dbReference type="PROSITE" id="PS50093">
    <property type="entry name" value="PKD"/>
    <property type="match status" value="1"/>
</dbReference>
<keyword evidence="5" id="KW-1185">Reference proteome</keyword>
<feature type="domain" description="Cadherin" evidence="3">
    <location>
        <begin position="256"/>
        <end position="358"/>
    </location>
</feature>
<evidence type="ECO:0000259" key="3">
    <source>
        <dbReference type="PROSITE" id="PS50268"/>
    </source>
</evidence>
<dbReference type="Pfam" id="PF18911">
    <property type="entry name" value="PKD_4"/>
    <property type="match status" value="1"/>
</dbReference>
<dbReference type="SUPFAM" id="SSF49299">
    <property type="entry name" value="PKD domain"/>
    <property type="match status" value="6"/>
</dbReference>
<feature type="domain" description="PKD" evidence="2">
    <location>
        <begin position="257"/>
        <end position="347"/>
    </location>
</feature>
<accession>A0ABU8VIM6</accession>
<evidence type="ECO:0000259" key="2">
    <source>
        <dbReference type="PROSITE" id="PS50093"/>
    </source>
</evidence>
<evidence type="ECO:0000313" key="4">
    <source>
        <dbReference type="EMBL" id="MEJ8812855.1"/>
    </source>
</evidence>
<protein>
    <submittedName>
        <fullName evidence="4">PKD domain-containing protein</fullName>
    </submittedName>
</protein>
<comment type="caution">
    <text evidence="4">The sequence shown here is derived from an EMBL/GenBank/DDBJ whole genome shotgun (WGS) entry which is preliminary data.</text>
</comment>
<dbReference type="InterPro" id="IPR022409">
    <property type="entry name" value="PKD/Chitinase_dom"/>
</dbReference>
<organism evidence="4 5">
    <name type="scientific">Variovorax ureilyticus</name>
    <dbReference type="NCBI Taxonomy" id="1836198"/>
    <lineage>
        <taxon>Bacteria</taxon>
        <taxon>Pseudomonadati</taxon>
        <taxon>Pseudomonadota</taxon>
        <taxon>Betaproteobacteria</taxon>
        <taxon>Burkholderiales</taxon>
        <taxon>Comamonadaceae</taxon>
        <taxon>Variovorax</taxon>
    </lineage>
</organism>
<dbReference type="Gene3D" id="2.60.40.10">
    <property type="entry name" value="Immunoglobulins"/>
    <property type="match status" value="6"/>
</dbReference>
<evidence type="ECO:0000256" key="1">
    <source>
        <dbReference type="SAM" id="MobiDB-lite"/>
    </source>
</evidence>
<dbReference type="InterPro" id="IPR029865">
    <property type="entry name" value="KIAA0319-like"/>
</dbReference>
<reference evidence="4 5" key="1">
    <citation type="submission" date="2024-03" db="EMBL/GenBank/DDBJ databases">
        <title>Novel species of the genus Variovorax.</title>
        <authorList>
            <person name="Liu Q."/>
            <person name="Xin Y.-H."/>
        </authorList>
    </citation>
    <scope>NUCLEOTIDE SEQUENCE [LARGE SCALE GENOMIC DNA]</scope>
    <source>
        <strain evidence="4 5">KACC 18899</strain>
    </source>
</reference>
<gene>
    <name evidence="4" type="ORF">WKW77_17355</name>
</gene>
<dbReference type="InterPro" id="IPR013783">
    <property type="entry name" value="Ig-like_fold"/>
</dbReference>
<dbReference type="PANTHER" id="PTHR46182:SF2">
    <property type="entry name" value="FI19480P1"/>
    <property type="match status" value="1"/>
</dbReference>
<dbReference type="PANTHER" id="PTHR46182">
    <property type="entry name" value="FI19480P1"/>
    <property type="match status" value="1"/>
</dbReference>
<dbReference type="EMBL" id="JBBKZU010000007">
    <property type="protein sequence ID" value="MEJ8812855.1"/>
    <property type="molecule type" value="Genomic_DNA"/>
</dbReference>
<dbReference type="Proteomes" id="UP001365846">
    <property type="component" value="Unassembled WGS sequence"/>
</dbReference>
<feature type="compositionally biased region" description="Gly residues" evidence="1">
    <location>
        <begin position="23"/>
        <end position="60"/>
    </location>
</feature>
<feature type="region of interest" description="Disordered" evidence="1">
    <location>
        <begin position="1"/>
        <end position="60"/>
    </location>
</feature>
<dbReference type="Pfam" id="PF00801">
    <property type="entry name" value="PKD"/>
    <property type="match status" value="1"/>
</dbReference>
<dbReference type="InterPro" id="IPR035986">
    <property type="entry name" value="PKD_dom_sf"/>
</dbReference>
<dbReference type="RefSeq" id="WP_340358371.1">
    <property type="nucleotide sequence ID" value="NZ_JBBKZU010000007.1"/>
</dbReference>
<dbReference type="SMART" id="SM00089">
    <property type="entry name" value="PKD"/>
    <property type="match status" value="5"/>
</dbReference>
<name>A0ABU8VIM6_9BURK</name>
<proteinExistence type="predicted"/>
<feature type="compositionally biased region" description="Low complexity" evidence="1">
    <location>
        <begin position="1"/>
        <end position="22"/>
    </location>
</feature>
<dbReference type="PROSITE" id="PS50268">
    <property type="entry name" value="CADHERIN_2"/>
    <property type="match status" value="1"/>
</dbReference>
<dbReference type="InterPro" id="IPR000601">
    <property type="entry name" value="PKD_dom"/>
</dbReference>
<dbReference type="Pfam" id="PF22352">
    <property type="entry name" value="K319L-like_PKD"/>
    <property type="match status" value="4"/>
</dbReference>
<evidence type="ECO:0000313" key="5">
    <source>
        <dbReference type="Proteomes" id="UP001365846"/>
    </source>
</evidence>
<dbReference type="InterPro" id="IPR002126">
    <property type="entry name" value="Cadherin-like_dom"/>
</dbReference>